<gene>
    <name evidence="1" type="ORF">HM131_15890</name>
</gene>
<sequence length="108" mass="12192">MQVVESIITVEQGIEYINLLGSNVETQYNGQGNALLIVQKGEPKKLIYEEANSFLCSEEGLRKTFESNGLAYEELNPKNDEILIGHCDGFRFCFPFPIYGRNVPVDPF</sequence>
<name>A0A1W5ZYC3_9BACI</name>
<evidence type="ECO:0000313" key="1">
    <source>
        <dbReference type="EMBL" id="ARI78241.1"/>
    </source>
</evidence>
<accession>A0A1W5ZYC3</accession>
<dbReference type="EMBL" id="CP020772">
    <property type="protein sequence ID" value="ARI78241.1"/>
    <property type="molecule type" value="Genomic_DNA"/>
</dbReference>
<evidence type="ECO:0000313" key="2">
    <source>
        <dbReference type="Proteomes" id="UP000192527"/>
    </source>
</evidence>
<reference evidence="1 2" key="1">
    <citation type="submission" date="2017-04" db="EMBL/GenBank/DDBJ databases">
        <title>The whole genome sequencing and assembly of Halobacillus mangrovi strain.</title>
        <authorList>
            <person name="Lee S.-J."/>
            <person name="Park M.-K."/>
            <person name="Kim J.-Y."/>
            <person name="Lee Y.-J."/>
            <person name="Yi H."/>
            <person name="Bahn Y.-S."/>
            <person name="Kim J.F."/>
            <person name="Lee D.-W."/>
        </authorList>
    </citation>
    <scope>NUCLEOTIDE SEQUENCE [LARGE SCALE GENOMIC DNA]</scope>
    <source>
        <strain evidence="1 2">KTB 131</strain>
    </source>
</reference>
<protein>
    <submittedName>
        <fullName evidence="1">Uncharacterized protein</fullName>
    </submittedName>
</protein>
<dbReference type="RefSeq" id="WP_085030700.1">
    <property type="nucleotide sequence ID" value="NZ_CP020772.1"/>
</dbReference>
<proteinExistence type="predicted"/>
<dbReference type="Proteomes" id="UP000192527">
    <property type="component" value="Chromosome"/>
</dbReference>
<dbReference type="OrthoDB" id="2973581at2"/>
<keyword evidence="2" id="KW-1185">Reference proteome</keyword>
<organism evidence="1 2">
    <name type="scientific">Halobacillus mangrovi</name>
    <dbReference type="NCBI Taxonomy" id="402384"/>
    <lineage>
        <taxon>Bacteria</taxon>
        <taxon>Bacillati</taxon>
        <taxon>Bacillota</taxon>
        <taxon>Bacilli</taxon>
        <taxon>Bacillales</taxon>
        <taxon>Bacillaceae</taxon>
        <taxon>Halobacillus</taxon>
    </lineage>
</organism>
<dbReference type="AlphaFoldDB" id="A0A1W5ZYC3"/>
<dbReference type="KEGG" id="hmn:HM131_15890"/>
<dbReference type="STRING" id="402384.HM131_15890"/>